<feature type="region of interest" description="Disordered" evidence="1">
    <location>
        <begin position="161"/>
        <end position="187"/>
    </location>
</feature>
<comment type="caution">
    <text evidence="2">The sequence shown here is derived from an EMBL/GenBank/DDBJ whole genome shotgun (WGS) entry which is preliminary data.</text>
</comment>
<reference evidence="2 3" key="1">
    <citation type="submission" date="2018-12" db="EMBL/GenBank/DDBJ databases">
        <authorList>
            <person name="Yang Y."/>
        </authorList>
    </citation>
    <scope>NUCLEOTIDE SEQUENCE [LARGE SCALE GENOMIC DNA]</scope>
    <source>
        <strain evidence="2 3">GSF71</strain>
    </source>
</reference>
<dbReference type="OrthoDB" id="7355131at2"/>
<organism evidence="2 3">
    <name type="scientific">Azospirillum doebereinerae</name>
    <dbReference type="NCBI Taxonomy" id="92933"/>
    <lineage>
        <taxon>Bacteria</taxon>
        <taxon>Pseudomonadati</taxon>
        <taxon>Pseudomonadota</taxon>
        <taxon>Alphaproteobacteria</taxon>
        <taxon>Rhodospirillales</taxon>
        <taxon>Azospirillaceae</taxon>
        <taxon>Azospirillum</taxon>
    </lineage>
</organism>
<sequence>MHPRTAIRHALVAHLGQPVPGITPPSYRTAARDSVFSKRSASPPAGALPLLIVSTDEDKREAGDPASGGGPLRRQLTVMVEGSAAGEGAGNAVDALSLEVEDAVFADPTLGGLLESLRWEKTLVEGVDEDTGVTARMTFSAVYHSHLPPEGGPPLPTRIYGSWEPDTGPSHLPDYREMSDGRPPEIV</sequence>
<feature type="compositionally biased region" description="Basic and acidic residues" evidence="1">
    <location>
        <begin position="173"/>
        <end position="187"/>
    </location>
</feature>
<evidence type="ECO:0000313" key="3">
    <source>
        <dbReference type="Proteomes" id="UP000280346"/>
    </source>
</evidence>
<dbReference type="AlphaFoldDB" id="A0A3S0V354"/>
<dbReference type="Proteomes" id="UP000280346">
    <property type="component" value="Unassembled WGS sequence"/>
</dbReference>
<proteinExistence type="predicted"/>
<evidence type="ECO:0000313" key="2">
    <source>
        <dbReference type="EMBL" id="RUQ74939.1"/>
    </source>
</evidence>
<protein>
    <submittedName>
        <fullName evidence="2">Uncharacterized protein</fullName>
    </submittedName>
</protein>
<accession>A0A3S0V354</accession>
<dbReference type="EMBL" id="RZIJ01000002">
    <property type="protein sequence ID" value="RUQ74939.1"/>
    <property type="molecule type" value="Genomic_DNA"/>
</dbReference>
<dbReference type="RefSeq" id="WP_126994831.1">
    <property type="nucleotide sequence ID" value="NZ_JBNPXW010000002.1"/>
</dbReference>
<keyword evidence="3" id="KW-1185">Reference proteome</keyword>
<evidence type="ECO:0000256" key="1">
    <source>
        <dbReference type="SAM" id="MobiDB-lite"/>
    </source>
</evidence>
<gene>
    <name evidence="2" type="ORF">EJ913_03450</name>
</gene>
<name>A0A3S0V354_9PROT</name>